<evidence type="ECO:0000256" key="2">
    <source>
        <dbReference type="SAM" id="Phobius"/>
    </source>
</evidence>
<keyword evidence="2" id="KW-1133">Transmembrane helix</keyword>
<comment type="caution">
    <text evidence="3">The sequence shown here is derived from an EMBL/GenBank/DDBJ whole genome shotgun (WGS) entry which is preliminary data.</text>
</comment>
<feature type="coiled-coil region" evidence="1">
    <location>
        <begin position="36"/>
        <end position="63"/>
    </location>
</feature>
<sequence length="68" mass="7929">MVLLNDINWFAAATVALGLLFIVLNLIQFFQNKRLIDRASGRMERIQRKIDALDENIQRSITEINKKK</sequence>
<keyword evidence="2" id="KW-0812">Transmembrane</keyword>
<gene>
    <name evidence="3" type="ORF">A2625_07690</name>
</gene>
<feature type="transmembrane region" description="Helical" evidence="2">
    <location>
        <begin position="6"/>
        <end position="27"/>
    </location>
</feature>
<dbReference type="EMBL" id="METM01000003">
    <property type="protein sequence ID" value="OGB90905.1"/>
    <property type="molecule type" value="Genomic_DNA"/>
</dbReference>
<name>A0A1F4Q4M1_UNCSA</name>
<proteinExistence type="predicted"/>
<evidence type="ECO:0000256" key="1">
    <source>
        <dbReference type="SAM" id="Coils"/>
    </source>
</evidence>
<keyword evidence="1" id="KW-0175">Coiled coil</keyword>
<evidence type="ECO:0000313" key="3">
    <source>
        <dbReference type="EMBL" id="OGB90905.1"/>
    </source>
</evidence>
<organism evidence="3 4">
    <name type="scientific">candidate division WOR-1 bacterium RIFCSPHIGHO2_01_FULL_53_15</name>
    <dbReference type="NCBI Taxonomy" id="1802564"/>
    <lineage>
        <taxon>Bacteria</taxon>
        <taxon>Bacillati</taxon>
        <taxon>Saganbacteria</taxon>
    </lineage>
</organism>
<reference evidence="3 4" key="1">
    <citation type="journal article" date="2016" name="Nat. Commun.">
        <title>Thousands of microbial genomes shed light on interconnected biogeochemical processes in an aquifer system.</title>
        <authorList>
            <person name="Anantharaman K."/>
            <person name="Brown C.T."/>
            <person name="Hug L.A."/>
            <person name="Sharon I."/>
            <person name="Castelle C.J."/>
            <person name="Probst A.J."/>
            <person name="Thomas B.C."/>
            <person name="Singh A."/>
            <person name="Wilkins M.J."/>
            <person name="Karaoz U."/>
            <person name="Brodie E.L."/>
            <person name="Williams K.H."/>
            <person name="Hubbard S.S."/>
            <person name="Banfield J.F."/>
        </authorList>
    </citation>
    <scope>NUCLEOTIDE SEQUENCE [LARGE SCALE GENOMIC DNA]</scope>
</reference>
<accession>A0A1F4Q4M1</accession>
<protein>
    <submittedName>
        <fullName evidence="3">Uncharacterized protein</fullName>
    </submittedName>
</protein>
<dbReference type="Proteomes" id="UP000178724">
    <property type="component" value="Unassembled WGS sequence"/>
</dbReference>
<dbReference type="AlphaFoldDB" id="A0A1F4Q4M1"/>
<keyword evidence="2" id="KW-0472">Membrane</keyword>
<evidence type="ECO:0000313" key="4">
    <source>
        <dbReference type="Proteomes" id="UP000178724"/>
    </source>
</evidence>